<accession>A0A8D9PGI6</accession>
<proteinExistence type="predicted"/>
<sequence length="253" mass="29417">MAGNFIKIDRKILKWEWWSDINTFRLFMYMLISAYWKDGNYKGKIIERGSFPSSISELSKETNLSVMEIRTSLKHLQLTGEITSKATNKFTIFTVVNYNLYQTDNKQDNKQITSNLTDNQQTDNILLTNSILKESKNERTEEIKEDKNTEKDITNVISKKKSYYPNDELLDEAFNEYVTMRKKIKKPICTDKALHRAMNTLEKLSGGDNDLAVKILNQSVDHCWQGLFELKEDNSNKQGNQNFSKGAIDWDNV</sequence>
<protein>
    <submittedName>
        <fullName evidence="1">Replisome organizer</fullName>
    </submittedName>
</protein>
<dbReference type="EMBL" id="BK029947">
    <property type="protein sequence ID" value="DAD56871.1"/>
    <property type="molecule type" value="Genomic_DNA"/>
</dbReference>
<name>A0A8D9PGI6_9VIRU</name>
<evidence type="ECO:0000313" key="1">
    <source>
        <dbReference type="EMBL" id="DAD56871.1"/>
    </source>
</evidence>
<organism evidence="1">
    <name type="scientific">Bacteriophage sp</name>
    <dbReference type="NCBI Taxonomy" id="38018"/>
    <lineage>
        <taxon>Viruses</taxon>
    </lineage>
</organism>
<reference evidence="1" key="1">
    <citation type="journal article" date="2021" name="Proc. Natl. Acad. Sci. U.S.A.">
        <title>A Catalog of Tens of Thousands of Viruses from Human Metagenomes Reveals Hidden Associations with Chronic Diseases.</title>
        <authorList>
            <person name="Tisza M.J."/>
            <person name="Buck C.B."/>
        </authorList>
    </citation>
    <scope>NUCLEOTIDE SEQUENCE</scope>
    <source>
        <strain evidence="1">CtPNe1</strain>
    </source>
</reference>